<comment type="pathway">
    <text evidence="8">Nucleotide-sugar biosynthesis; UDP-N-acetyl-alpha-D-glucosamine biosynthesis; N-acetyl-alpha-D-glucosamine 1-phosphate from alpha-D-glucosamine 6-phosphate (route I): step 1/2.</text>
</comment>
<dbReference type="EC" id="2.3.1.4" evidence="8"/>
<dbReference type="PROSITE" id="PS51186">
    <property type="entry name" value="GNAT"/>
    <property type="match status" value="1"/>
</dbReference>
<keyword evidence="6" id="KW-0472">Membrane</keyword>
<feature type="domain" description="N-acetyltransferase" evidence="10">
    <location>
        <begin position="91"/>
        <end position="246"/>
    </location>
</feature>
<dbReference type="GO" id="GO:0006048">
    <property type="term" value="P:UDP-N-acetylglucosamine biosynthetic process"/>
    <property type="evidence" value="ECO:0007669"/>
    <property type="project" value="UniProtKB-UniRule"/>
</dbReference>
<feature type="chain" id="PRO_5019280896" description="Glucosamine 6-phosphate N-acetyltransferase" evidence="9">
    <location>
        <begin position="24"/>
        <end position="258"/>
    </location>
</feature>
<feature type="signal peptide" evidence="9">
    <location>
        <begin position="1"/>
        <end position="23"/>
    </location>
</feature>
<keyword evidence="12" id="KW-1185">Reference proteome</keyword>
<gene>
    <name evidence="11" type="ORF">CVT24_012543</name>
</gene>
<dbReference type="Gene3D" id="3.40.630.30">
    <property type="match status" value="1"/>
</dbReference>
<comment type="subunit">
    <text evidence="3">Homodimer.</text>
</comment>
<dbReference type="GO" id="GO:0004343">
    <property type="term" value="F:glucosamine 6-phosphate N-acetyltransferase activity"/>
    <property type="evidence" value="ECO:0007669"/>
    <property type="project" value="UniProtKB-UniRule"/>
</dbReference>
<keyword evidence="7 8" id="KW-0012">Acyltransferase</keyword>
<dbReference type="InterPro" id="IPR039143">
    <property type="entry name" value="GNPNAT1-like"/>
</dbReference>
<dbReference type="AlphaFoldDB" id="A0A409W613"/>
<evidence type="ECO:0000256" key="6">
    <source>
        <dbReference type="ARBA" id="ARBA00023136"/>
    </source>
</evidence>
<evidence type="ECO:0000256" key="5">
    <source>
        <dbReference type="ARBA" id="ARBA00022824"/>
    </source>
</evidence>
<keyword evidence="9" id="KW-0732">Signal</keyword>
<dbReference type="SUPFAM" id="SSF55729">
    <property type="entry name" value="Acyl-CoA N-acyltransferases (Nat)"/>
    <property type="match status" value="1"/>
</dbReference>
<evidence type="ECO:0000256" key="4">
    <source>
        <dbReference type="ARBA" id="ARBA00022679"/>
    </source>
</evidence>
<sequence length="258" mass="28577">MIHVLIALSLGFLPLFFVSHKLGFPWFSSIKNPPTPTISTHELSIPTPDTVDLEDLNIEETMAFTPDAQLDLLFDPKIIPADVKAKLGDDLHLRPLARTDLQRNHLAVLSVLTSTPNLTPAQYSQAFDTLRSCPNTYYTVVIVAKATDSIVGVGSIFMEQKFTRNLGRVGHIEDIAVDKNVQGRKLGLRVIEALTGISESMGCYKTILNCSDHNIPFYEKCGFEKKENEMARYHNIAAVVTAPPPPVVEVERVVAPRL</sequence>
<dbReference type="PANTHER" id="PTHR13355">
    <property type="entry name" value="GLUCOSAMINE 6-PHOSPHATE N-ACETYLTRANSFERASE"/>
    <property type="match status" value="1"/>
</dbReference>
<dbReference type="InParanoid" id="A0A409W613"/>
<evidence type="ECO:0000256" key="1">
    <source>
        <dbReference type="ARBA" id="ARBA00004184"/>
    </source>
</evidence>
<name>A0A409W613_9AGAR</name>
<dbReference type="InterPro" id="IPR000182">
    <property type="entry name" value="GNAT_dom"/>
</dbReference>
<dbReference type="GO" id="GO:0005789">
    <property type="term" value="C:endoplasmic reticulum membrane"/>
    <property type="evidence" value="ECO:0007669"/>
    <property type="project" value="UniProtKB-SubCell"/>
</dbReference>
<dbReference type="PANTHER" id="PTHR13355:SF11">
    <property type="entry name" value="GLUCOSAMINE 6-PHOSPHATE N-ACETYLTRANSFERASE"/>
    <property type="match status" value="1"/>
</dbReference>
<comment type="caution">
    <text evidence="11">The sequence shown here is derived from an EMBL/GenBank/DDBJ whole genome shotgun (WGS) entry which is preliminary data.</text>
</comment>
<keyword evidence="4 8" id="KW-0808">Transferase</keyword>
<evidence type="ECO:0000256" key="3">
    <source>
        <dbReference type="ARBA" id="ARBA00011738"/>
    </source>
</evidence>
<dbReference type="Proteomes" id="UP000284842">
    <property type="component" value="Unassembled WGS sequence"/>
</dbReference>
<dbReference type="Pfam" id="PF00583">
    <property type="entry name" value="Acetyltransf_1"/>
    <property type="match status" value="1"/>
</dbReference>
<dbReference type="FunFam" id="3.40.630.30:FF:000048">
    <property type="entry name" value="Glucosamine 6-phosphate N-acetyltransferase"/>
    <property type="match status" value="1"/>
</dbReference>
<evidence type="ECO:0000256" key="9">
    <source>
        <dbReference type="SAM" id="SignalP"/>
    </source>
</evidence>
<reference evidence="11 12" key="1">
    <citation type="journal article" date="2018" name="Evol. Lett.">
        <title>Horizontal gene cluster transfer increased hallucinogenic mushroom diversity.</title>
        <authorList>
            <person name="Reynolds H.T."/>
            <person name="Vijayakumar V."/>
            <person name="Gluck-Thaler E."/>
            <person name="Korotkin H.B."/>
            <person name="Matheny P.B."/>
            <person name="Slot J.C."/>
        </authorList>
    </citation>
    <scope>NUCLEOTIDE SEQUENCE [LARGE SCALE GENOMIC DNA]</scope>
    <source>
        <strain evidence="11 12">2629</strain>
    </source>
</reference>
<evidence type="ECO:0000313" key="12">
    <source>
        <dbReference type="Proteomes" id="UP000284842"/>
    </source>
</evidence>
<accession>A0A409W613</accession>
<dbReference type="EMBL" id="NHTK01005785">
    <property type="protein sequence ID" value="PPQ73954.1"/>
    <property type="molecule type" value="Genomic_DNA"/>
</dbReference>
<organism evidence="11 12">
    <name type="scientific">Panaeolus cyanescens</name>
    <dbReference type="NCBI Taxonomy" id="181874"/>
    <lineage>
        <taxon>Eukaryota</taxon>
        <taxon>Fungi</taxon>
        <taxon>Dikarya</taxon>
        <taxon>Basidiomycota</taxon>
        <taxon>Agaricomycotina</taxon>
        <taxon>Agaricomycetes</taxon>
        <taxon>Agaricomycetidae</taxon>
        <taxon>Agaricales</taxon>
        <taxon>Agaricineae</taxon>
        <taxon>Galeropsidaceae</taxon>
        <taxon>Panaeolus</taxon>
    </lineage>
</organism>
<keyword evidence="5" id="KW-0256">Endoplasmic reticulum</keyword>
<comment type="similarity">
    <text evidence="8">Belongs to the acetyltransferase family. GNA1 subfamily.</text>
</comment>
<comment type="catalytic activity">
    <reaction evidence="8">
        <text>D-glucosamine 6-phosphate + acetyl-CoA = N-acetyl-D-glucosamine 6-phosphate + CoA + H(+)</text>
        <dbReference type="Rhea" id="RHEA:10292"/>
        <dbReference type="ChEBI" id="CHEBI:15378"/>
        <dbReference type="ChEBI" id="CHEBI:57287"/>
        <dbReference type="ChEBI" id="CHEBI:57288"/>
        <dbReference type="ChEBI" id="CHEBI:57513"/>
        <dbReference type="ChEBI" id="CHEBI:58725"/>
        <dbReference type="EC" id="2.3.1.4"/>
    </reaction>
</comment>
<evidence type="ECO:0000259" key="10">
    <source>
        <dbReference type="PROSITE" id="PS51186"/>
    </source>
</evidence>
<comment type="subcellular location">
    <subcellularLocation>
        <location evidence="1">Endomembrane system</location>
        <topology evidence="1">Peripheral membrane protein</topology>
    </subcellularLocation>
    <subcellularLocation>
        <location evidence="2">Endoplasmic reticulum membrane</location>
    </subcellularLocation>
</comment>
<dbReference type="UniPathway" id="UPA00113">
    <property type="reaction ID" value="UER00529"/>
</dbReference>
<evidence type="ECO:0000313" key="11">
    <source>
        <dbReference type="EMBL" id="PPQ73954.1"/>
    </source>
</evidence>
<evidence type="ECO:0000256" key="2">
    <source>
        <dbReference type="ARBA" id="ARBA00004586"/>
    </source>
</evidence>
<proteinExistence type="inferred from homology"/>
<evidence type="ECO:0000256" key="7">
    <source>
        <dbReference type="ARBA" id="ARBA00023315"/>
    </source>
</evidence>
<protein>
    <recommendedName>
        <fullName evidence="8">Glucosamine 6-phosphate N-acetyltransferase</fullName>
        <ecNumber evidence="8">2.3.1.4</ecNumber>
    </recommendedName>
</protein>
<evidence type="ECO:0000256" key="8">
    <source>
        <dbReference type="RuleBase" id="RU365086"/>
    </source>
</evidence>
<dbReference type="STRING" id="181874.A0A409W613"/>
<dbReference type="InterPro" id="IPR016181">
    <property type="entry name" value="Acyl_CoA_acyltransferase"/>
</dbReference>
<dbReference type="CDD" id="cd04301">
    <property type="entry name" value="NAT_SF"/>
    <property type="match status" value="1"/>
</dbReference>
<dbReference type="OrthoDB" id="10039976at2759"/>